<evidence type="ECO:0000259" key="9">
    <source>
        <dbReference type="PROSITE" id="PS50929"/>
    </source>
</evidence>
<keyword evidence="2 7" id="KW-0812">Transmembrane</keyword>
<comment type="caution">
    <text evidence="10">The sequence shown here is derived from an EMBL/GenBank/DDBJ whole genome shotgun (WGS) entry which is preliminary data.</text>
</comment>
<keyword evidence="6 7" id="KW-0472">Membrane</keyword>
<feature type="domain" description="ABC transporter" evidence="8">
    <location>
        <begin position="334"/>
        <end position="569"/>
    </location>
</feature>
<feature type="transmembrane region" description="Helical" evidence="7">
    <location>
        <begin position="237"/>
        <end position="260"/>
    </location>
</feature>
<dbReference type="SUPFAM" id="SSF90123">
    <property type="entry name" value="ABC transporter transmembrane region"/>
    <property type="match status" value="1"/>
</dbReference>
<dbReference type="PROSITE" id="PS00211">
    <property type="entry name" value="ABC_TRANSPORTER_1"/>
    <property type="match status" value="1"/>
</dbReference>
<evidence type="ECO:0000256" key="5">
    <source>
        <dbReference type="ARBA" id="ARBA00022989"/>
    </source>
</evidence>
<dbReference type="GO" id="GO:0005524">
    <property type="term" value="F:ATP binding"/>
    <property type="evidence" value="ECO:0007669"/>
    <property type="project" value="UniProtKB-KW"/>
</dbReference>
<keyword evidence="5 7" id="KW-1133">Transmembrane helix</keyword>
<feature type="transmembrane region" description="Helical" evidence="7">
    <location>
        <begin position="157"/>
        <end position="180"/>
    </location>
</feature>
<evidence type="ECO:0000259" key="8">
    <source>
        <dbReference type="PROSITE" id="PS50893"/>
    </source>
</evidence>
<dbReference type="InterPro" id="IPR039421">
    <property type="entry name" value="Type_1_exporter"/>
</dbReference>
<gene>
    <name evidence="10" type="ORF">GCM10023318_09740</name>
</gene>
<protein>
    <submittedName>
        <fullName evidence="10">ABC transporter ATP-binding protein</fullName>
    </submittedName>
</protein>
<dbReference type="Gene3D" id="1.20.1560.10">
    <property type="entry name" value="ABC transporter type 1, transmembrane domain"/>
    <property type="match status" value="1"/>
</dbReference>
<dbReference type="PANTHER" id="PTHR43394">
    <property type="entry name" value="ATP-DEPENDENT PERMEASE MDL1, MITOCHONDRIAL"/>
    <property type="match status" value="1"/>
</dbReference>
<dbReference type="Pfam" id="PF00005">
    <property type="entry name" value="ABC_tran"/>
    <property type="match status" value="1"/>
</dbReference>
<evidence type="ECO:0000256" key="4">
    <source>
        <dbReference type="ARBA" id="ARBA00022840"/>
    </source>
</evidence>
<comment type="subcellular location">
    <subcellularLocation>
        <location evidence="1">Cell membrane</location>
        <topology evidence="1">Multi-pass membrane protein</topology>
    </subcellularLocation>
</comment>
<keyword evidence="3" id="KW-0547">Nucleotide-binding</keyword>
<evidence type="ECO:0000256" key="7">
    <source>
        <dbReference type="SAM" id="Phobius"/>
    </source>
</evidence>
<evidence type="ECO:0000256" key="3">
    <source>
        <dbReference type="ARBA" id="ARBA00022741"/>
    </source>
</evidence>
<dbReference type="InterPro" id="IPR027417">
    <property type="entry name" value="P-loop_NTPase"/>
</dbReference>
<dbReference type="Proteomes" id="UP001500603">
    <property type="component" value="Unassembled WGS sequence"/>
</dbReference>
<dbReference type="CDD" id="cd18548">
    <property type="entry name" value="ABC_6TM_Tm287_like"/>
    <property type="match status" value="1"/>
</dbReference>
<feature type="transmembrane region" description="Helical" evidence="7">
    <location>
        <begin position="127"/>
        <end position="151"/>
    </location>
</feature>
<dbReference type="SUPFAM" id="SSF52540">
    <property type="entry name" value="P-loop containing nucleoside triphosphate hydrolases"/>
    <property type="match status" value="1"/>
</dbReference>
<dbReference type="InterPro" id="IPR036640">
    <property type="entry name" value="ABC1_TM_sf"/>
</dbReference>
<reference evidence="11" key="1">
    <citation type="journal article" date="2019" name="Int. J. Syst. Evol. Microbiol.">
        <title>The Global Catalogue of Microorganisms (GCM) 10K type strain sequencing project: providing services to taxonomists for standard genome sequencing and annotation.</title>
        <authorList>
            <consortium name="The Broad Institute Genomics Platform"/>
            <consortium name="The Broad Institute Genome Sequencing Center for Infectious Disease"/>
            <person name="Wu L."/>
            <person name="Ma J."/>
        </authorList>
    </citation>
    <scope>NUCLEOTIDE SEQUENCE [LARGE SCALE GENOMIC DNA]</scope>
    <source>
        <strain evidence="11">JCM 18298</strain>
    </source>
</reference>
<dbReference type="EMBL" id="BAABJM010000001">
    <property type="protein sequence ID" value="GAA5045418.1"/>
    <property type="molecule type" value="Genomic_DNA"/>
</dbReference>
<accession>A0ABP9JVR0</accession>
<proteinExistence type="predicted"/>
<evidence type="ECO:0000256" key="6">
    <source>
        <dbReference type="ARBA" id="ARBA00023136"/>
    </source>
</evidence>
<dbReference type="PROSITE" id="PS50893">
    <property type="entry name" value="ABC_TRANSPORTER_2"/>
    <property type="match status" value="1"/>
</dbReference>
<dbReference type="InterPro" id="IPR003439">
    <property type="entry name" value="ABC_transporter-like_ATP-bd"/>
</dbReference>
<dbReference type="InterPro" id="IPR003593">
    <property type="entry name" value="AAA+_ATPase"/>
</dbReference>
<dbReference type="PROSITE" id="PS50929">
    <property type="entry name" value="ABC_TM1F"/>
    <property type="match status" value="1"/>
</dbReference>
<sequence length="577" mass="62167">MLISLLRTHARPYRAQLAGVVALQLVSVLAMLYLPSLNADLIDDGVTKGDIGFIWTTGLWMLAVTGVQIIASAFSVYLGAQVAMGAGRDMRGALLHRVGTFSAREVGAFGAPSLITRNTNDIQQVQLLIVMSATVLVMAPIMCVGGIIMALREDIGLSWLLLIAVPVLGLSMALIIARMVPGFRQMQIRIDAVNRVLREQITGIRVVRAFVRERQETWRFGVANTELTETALRVGRLTALMFPTVMLISNVTAVGVIWFGGHLIDSGQMQIGSLTAMLSYIMQILMAVMMASFLAMMAPRAAVSADRIGEVLTTESSVVAPSVPKPFLGDPAQVDFRDAEFCFPGAEQPVLHALRFTVEPGTTTAIVGSTGAGKSTLVNLIPRLMDVTGGAVFLGGTDVRELDLELLRQQIGLVPQKAYLFSGTVASNLRYGDPDATDEQLWRSLEIAQAADFVRGMPQGLETPISQGGTTVSGGQRQRLAIARALVKQPRVYLFDDSFSALDVATDARLRAALRPVTRAASVIIVAQRVATIRDADQIVVLEDGAIVGIGTHERLLRDCGEYQEIVASQLSAEEVR</sequence>
<keyword evidence="11" id="KW-1185">Reference proteome</keyword>
<organism evidence="10 11">
    <name type="scientific">Nocardia callitridis</name>
    <dbReference type="NCBI Taxonomy" id="648753"/>
    <lineage>
        <taxon>Bacteria</taxon>
        <taxon>Bacillati</taxon>
        <taxon>Actinomycetota</taxon>
        <taxon>Actinomycetes</taxon>
        <taxon>Mycobacteriales</taxon>
        <taxon>Nocardiaceae</taxon>
        <taxon>Nocardia</taxon>
    </lineage>
</organism>
<dbReference type="SMART" id="SM00382">
    <property type="entry name" value="AAA"/>
    <property type="match status" value="1"/>
</dbReference>
<dbReference type="RefSeq" id="WP_345493802.1">
    <property type="nucleotide sequence ID" value="NZ_BAABJM010000001.1"/>
</dbReference>
<keyword evidence="4 10" id="KW-0067">ATP-binding</keyword>
<dbReference type="PANTHER" id="PTHR43394:SF1">
    <property type="entry name" value="ATP-BINDING CASSETTE SUB-FAMILY B MEMBER 10, MITOCHONDRIAL"/>
    <property type="match status" value="1"/>
</dbReference>
<evidence type="ECO:0000313" key="11">
    <source>
        <dbReference type="Proteomes" id="UP001500603"/>
    </source>
</evidence>
<evidence type="ECO:0000256" key="1">
    <source>
        <dbReference type="ARBA" id="ARBA00004651"/>
    </source>
</evidence>
<feature type="domain" description="ABC transmembrane type-1" evidence="9">
    <location>
        <begin position="18"/>
        <end position="300"/>
    </location>
</feature>
<dbReference type="InterPro" id="IPR011527">
    <property type="entry name" value="ABC1_TM_dom"/>
</dbReference>
<feature type="transmembrane region" description="Helical" evidence="7">
    <location>
        <begin position="12"/>
        <end position="33"/>
    </location>
</feature>
<dbReference type="Pfam" id="PF00664">
    <property type="entry name" value="ABC_membrane"/>
    <property type="match status" value="1"/>
</dbReference>
<evidence type="ECO:0000256" key="2">
    <source>
        <dbReference type="ARBA" id="ARBA00022692"/>
    </source>
</evidence>
<dbReference type="InterPro" id="IPR017871">
    <property type="entry name" value="ABC_transporter-like_CS"/>
</dbReference>
<feature type="transmembrane region" description="Helical" evidence="7">
    <location>
        <begin position="280"/>
        <end position="298"/>
    </location>
</feature>
<name>A0ABP9JVR0_9NOCA</name>
<evidence type="ECO:0000313" key="10">
    <source>
        <dbReference type="EMBL" id="GAA5045418.1"/>
    </source>
</evidence>
<dbReference type="Gene3D" id="3.40.50.300">
    <property type="entry name" value="P-loop containing nucleotide triphosphate hydrolases"/>
    <property type="match status" value="1"/>
</dbReference>
<feature type="transmembrane region" description="Helical" evidence="7">
    <location>
        <begin position="53"/>
        <end position="80"/>
    </location>
</feature>